<keyword evidence="4" id="KW-1185">Reference proteome</keyword>
<feature type="domain" description="Helicase ATP-binding" evidence="1">
    <location>
        <begin position="329"/>
        <end position="484"/>
    </location>
</feature>
<dbReference type="SUPFAM" id="SSF56024">
    <property type="entry name" value="Phospholipase D/nuclease"/>
    <property type="match status" value="1"/>
</dbReference>
<evidence type="ECO:0000313" key="3">
    <source>
        <dbReference type="EMBL" id="AMD86940.1"/>
    </source>
</evidence>
<dbReference type="GO" id="GO:0003677">
    <property type="term" value="F:DNA binding"/>
    <property type="evidence" value="ECO:0007669"/>
    <property type="project" value="InterPro"/>
</dbReference>
<gene>
    <name evidence="3" type="ORF">AXF14_04190</name>
</gene>
<dbReference type="Pfam" id="PF04851">
    <property type="entry name" value="ResIII"/>
    <property type="match status" value="1"/>
</dbReference>
<dbReference type="OrthoDB" id="9776021at2"/>
<dbReference type="PROSITE" id="PS51192">
    <property type="entry name" value="HELICASE_ATP_BIND_1"/>
    <property type="match status" value="1"/>
</dbReference>
<dbReference type="Gene3D" id="3.40.50.300">
    <property type="entry name" value="P-loop containing nucleotide triphosphate hydrolases"/>
    <property type="match status" value="2"/>
</dbReference>
<dbReference type="GO" id="GO:0005524">
    <property type="term" value="F:ATP binding"/>
    <property type="evidence" value="ECO:0007669"/>
    <property type="project" value="InterPro"/>
</dbReference>
<dbReference type="InterPro" id="IPR025202">
    <property type="entry name" value="PLD-like_dom"/>
</dbReference>
<dbReference type="Pfam" id="PF13091">
    <property type="entry name" value="PLDc_2"/>
    <property type="match status" value="1"/>
</dbReference>
<accession>A0A0X8JDL5</accession>
<dbReference type="InterPro" id="IPR021835">
    <property type="entry name" value="DUF3427"/>
</dbReference>
<dbReference type="InterPro" id="IPR027417">
    <property type="entry name" value="P-loop_NTPase"/>
</dbReference>
<evidence type="ECO:0000259" key="1">
    <source>
        <dbReference type="PROSITE" id="PS51192"/>
    </source>
</evidence>
<dbReference type="InterPro" id="IPR001650">
    <property type="entry name" value="Helicase_C-like"/>
</dbReference>
<organism evidence="3 4">
    <name type="scientific">Actinomyces radicidentis</name>
    <dbReference type="NCBI Taxonomy" id="111015"/>
    <lineage>
        <taxon>Bacteria</taxon>
        <taxon>Bacillati</taxon>
        <taxon>Actinomycetota</taxon>
        <taxon>Actinomycetes</taxon>
        <taxon>Actinomycetales</taxon>
        <taxon>Actinomycetaceae</taxon>
        <taxon>Actinomyces</taxon>
    </lineage>
</organism>
<sequence length="1041" mass="116938">MTSNSASGVPIGVTQRVLTTALERELARYGDDVTPLVAQIDDAEVPERLSRHVGTLVARHLDGLKDEARVESVRRILEVIGEPGEVPAGKPSEVLAVTPTRAVIDESYVRTRPQTPLNDAALLTNARHDPSLASEIRAELASADSVDLLCAFVKWSGLRLLDEELRALKRRGGRFRVITTTYIGATERPALDRLVREFGAEVKIQYDVDRTRLHAKSWYFHRASGWNTAYVGSSNLSVPAMLDGVEWNVRLSKQQTGSLLTKFERTFESYWNDPSYVDYDPERDAAKVDAALARGRNRGRTDSGVASVSGLDVEPYPHQVKVLEQLEVERTLHGRHRNLIVAATGTGKTVIAAFDYRNAVRANGGSQPTFLFLAHREEILNHARATFRAVLKEGSFGEKYVNGFKPTHWNHVFATVQTLSRNLDQFDPTQFSIIVVDEFHHAEAATYRRILDYFLPAELVGMTATPERTDGINVRDEFFDGHTAAEIRLWDALEADLLTPFHYFAISDNTDLRRLTWSRGRYDERELTQLYVNNRARSGLILEQVRQKILNPRQMRALGFCVSVQHAAYMAEVFTAAGLPAIAVTGQSPDAVREDALARLGRHELAAIFTVDLYNEGVDLPEIDTVLFLRPTESATIFLQQLGRGLRKAADKAVLTALDFVGLQNTRFKFEAKYRALTGASRRALDDGVRHGFSYLPPGTEIELDEASQQAVLANLKEQISPRRATVVAELRTMVERSGRPTLVRFLEETQWDLSVVLKNAKWSWFDVQRDADVVTVEEGPRHRDIIHRSRALACVDDPERLRIYRAALDGSLPPYESLTPEEQTLVLMLVFSIWPSGGGFTTVEEALAALREEPGACMEFLDVLDVAESQIERVSVPIAGRLGREVLRAHAHYSREEIVVGMHYAGFDRRPDSLREGVFFSESLQTDVFLVTLKKNEKNYSPTTMYHDVAISPEVFHWESQSTTAADSPVGQRYIHHRERESEVLLFVRDEKRSDMGTAAPYLCLGSVDYLRHEGSRPIEFDWQLRVPMPAEVFAAASVH</sequence>
<dbReference type="SMART" id="SM00490">
    <property type="entry name" value="HELICc"/>
    <property type="match status" value="1"/>
</dbReference>
<dbReference type="STRING" id="111015.AXF14_04190"/>
<dbReference type="CDD" id="cd18032">
    <property type="entry name" value="DEXHc_RE_I_III_res"/>
    <property type="match status" value="1"/>
</dbReference>
<dbReference type="RefSeq" id="WP_067941091.1">
    <property type="nucleotide sequence ID" value="NZ_CP014228.1"/>
</dbReference>
<dbReference type="InterPro" id="IPR006935">
    <property type="entry name" value="Helicase/UvrB_N"/>
</dbReference>
<evidence type="ECO:0000259" key="2">
    <source>
        <dbReference type="PROSITE" id="PS51194"/>
    </source>
</evidence>
<dbReference type="Proteomes" id="UP000065220">
    <property type="component" value="Chromosome"/>
</dbReference>
<dbReference type="EMBL" id="CP014228">
    <property type="protein sequence ID" value="AMD86940.1"/>
    <property type="molecule type" value="Genomic_DNA"/>
</dbReference>
<dbReference type="AlphaFoldDB" id="A0A0X8JDL5"/>
<dbReference type="Pfam" id="PF00271">
    <property type="entry name" value="Helicase_C"/>
    <property type="match status" value="1"/>
</dbReference>
<dbReference type="SMART" id="SM00487">
    <property type="entry name" value="DEXDc"/>
    <property type="match status" value="1"/>
</dbReference>
<reference evidence="4" key="1">
    <citation type="submission" date="2016-02" db="EMBL/GenBank/DDBJ databases">
        <authorList>
            <person name="Holder M.E."/>
            <person name="Ajami N.J."/>
            <person name="Petrosino J.F."/>
        </authorList>
    </citation>
    <scope>NUCLEOTIDE SEQUENCE [LARGE SCALE GENOMIC DNA]</scope>
    <source>
        <strain evidence="4">CCUG 36733</strain>
    </source>
</reference>
<evidence type="ECO:0008006" key="5">
    <source>
        <dbReference type="Google" id="ProtNLM"/>
    </source>
</evidence>
<dbReference type="KEGG" id="ard:AXF14_04190"/>
<dbReference type="PROSITE" id="PS51194">
    <property type="entry name" value="HELICASE_CTER"/>
    <property type="match status" value="1"/>
</dbReference>
<dbReference type="Gene3D" id="3.30.870.10">
    <property type="entry name" value="Endonuclease Chain A"/>
    <property type="match status" value="1"/>
</dbReference>
<dbReference type="PANTHER" id="PTHR47962">
    <property type="entry name" value="ATP-DEPENDENT HELICASE LHR-RELATED-RELATED"/>
    <property type="match status" value="1"/>
</dbReference>
<dbReference type="REBASE" id="140115">
    <property type="entry name" value="Ara36733ORF4190P"/>
</dbReference>
<dbReference type="Pfam" id="PF11907">
    <property type="entry name" value="DUF3427"/>
    <property type="match status" value="1"/>
</dbReference>
<dbReference type="CDD" id="cd18799">
    <property type="entry name" value="SF2_C_EcoAI-like"/>
    <property type="match status" value="1"/>
</dbReference>
<dbReference type="GO" id="GO:0016887">
    <property type="term" value="F:ATP hydrolysis activity"/>
    <property type="evidence" value="ECO:0007669"/>
    <property type="project" value="TreeGrafter"/>
</dbReference>
<proteinExistence type="predicted"/>
<evidence type="ECO:0000313" key="4">
    <source>
        <dbReference type="Proteomes" id="UP000065220"/>
    </source>
</evidence>
<dbReference type="SUPFAM" id="SSF52540">
    <property type="entry name" value="P-loop containing nucleoside triphosphate hydrolases"/>
    <property type="match status" value="1"/>
</dbReference>
<dbReference type="InterPro" id="IPR052511">
    <property type="entry name" value="ATP-dep_Helicase"/>
</dbReference>
<dbReference type="PANTHER" id="PTHR47962:SF7">
    <property type="entry name" value="MITOCHONDRIAL ATP-DEPENDENT HELICASE IRC3-RELATED"/>
    <property type="match status" value="1"/>
</dbReference>
<protein>
    <recommendedName>
        <fullName evidence="5">Helicase</fullName>
    </recommendedName>
</protein>
<dbReference type="InterPro" id="IPR014001">
    <property type="entry name" value="Helicase_ATP-bd"/>
</dbReference>
<feature type="domain" description="Helicase C-terminal" evidence="2">
    <location>
        <begin position="544"/>
        <end position="704"/>
    </location>
</feature>
<name>A0A0X8JDL5_ACTRD</name>